<dbReference type="InterPro" id="IPR058625">
    <property type="entry name" value="MdtA-like_BSH"/>
</dbReference>
<feature type="domain" description="Multidrug resistance protein MdtA-like barrel-sandwich hybrid" evidence="3">
    <location>
        <begin position="67"/>
        <end position="174"/>
    </location>
</feature>
<dbReference type="Proteomes" id="UP000094165">
    <property type="component" value="Unassembled WGS sequence"/>
</dbReference>
<evidence type="ECO:0000313" key="4">
    <source>
        <dbReference type="EMBL" id="OEE78048.1"/>
    </source>
</evidence>
<dbReference type="InterPro" id="IPR006143">
    <property type="entry name" value="RND_pump_MFP"/>
</dbReference>
<dbReference type="GO" id="GO:0015562">
    <property type="term" value="F:efflux transmembrane transporter activity"/>
    <property type="evidence" value="ECO:0007669"/>
    <property type="project" value="TreeGrafter"/>
</dbReference>
<gene>
    <name evidence="4" type="ORF">A130_03535</name>
</gene>
<sequence length="358" mass="39422">MINSPSLFSSQLKLTAVIALSFFMVGCNQANSEPQKNIIKPVKLITVPDLSSQHTDNFLAKIGATERAELSFQVAGEIESVPVRMGEIVEKGQVLAQLDPTDYQIALDAKQAQFDLAKTRFDRAEKLYRKKLISTDSFDQTETSYQAALVSLEQAKTDLSYTTISAPFDGVVSLDFSKAHELVAPKQVVLNLINNVKMDVTFSIPVKYVEKNGLSAIKKTQLFVRMDSHLTHLIPANFKEISTQADQDTNSYTAVVSITKPEGINLLSGMTGQVQVVNSERSSGFKIMDSAWITKTSDKGTLWLFDSESKQVEKTQVMLDDEGYVLDGLKQGDLIVVAGVSDISEGQQVKVWQREGGI</sequence>
<dbReference type="EMBL" id="AJYW02000059">
    <property type="protein sequence ID" value="OEE78048.1"/>
    <property type="molecule type" value="Genomic_DNA"/>
</dbReference>
<dbReference type="NCBIfam" id="TIGR01730">
    <property type="entry name" value="RND_mfp"/>
    <property type="match status" value="1"/>
</dbReference>
<evidence type="ECO:0000259" key="3">
    <source>
        <dbReference type="Pfam" id="PF25917"/>
    </source>
</evidence>
<dbReference type="Gene3D" id="2.40.30.170">
    <property type="match status" value="1"/>
</dbReference>
<dbReference type="RefSeq" id="WP_017053122.1">
    <property type="nucleotide sequence ID" value="NZ_AJYW02000059.1"/>
</dbReference>
<evidence type="ECO:0000313" key="5">
    <source>
        <dbReference type="Proteomes" id="UP000094165"/>
    </source>
</evidence>
<comment type="caution">
    <text evidence="4">The sequence shown here is derived from an EMBL/GenBank/DDBJ whole genome shotgun (WGS) entry which is preliminary data.</text>
</comment>
<dbReference type="SUPFAM" id="SSF111369">
    <property type="entry name" value="HlyD-like secretion proteins"/>
    <property type="match status" value="1"/>
</dbReference>
<evidence type="ECO:0000256" key="2">
    <source>
        <dbReference type="SAM" id="SignalP"/>
    </source>
</evidence>
<dbReference type="PANTHER" id="PTHR30469">
    <property type="entry name" value="MULTIDRUG RESISTANCE PROTEIN MDTA"/>
    <property type="match status" value="1"/>
</dbReference>
<dbReference type="Gene3D" id="2.40.50.100">
    <property type="match status" value="1"/>
</dbReference>
<dbReference type="Gene3D" id="1.10.287.470">
    <property type="entry name" value="Helix hairpin bin"/>
    <property type="match status" value="1"/>
</dbReference>
<proteinExistence type="inferred from homology"/>
<feature type="signal peptide" evidence="2">
    <location>
        <begin position="1"/>
        <end position="32"/>
    </location>
</feature>
<dbReference type="PANTHER" id="PTHR30469:SF20">
    <property type="entry name" value="EFFLUX RND TRANSPORTER PERIPLASMIC ADAPTOR SUBUNIT"/>
    <property type="match status" value="1"/>
</dbReference>
<evidence type="ECO:0000256" key="1">
    <source>
        <dbReference type="ARBA" id="ARBA00009477"/>
    </source>
</evidence>
<dbReference type="GO" id="GO:1990281">
    <property type="term" value="C:efflux pump complex"/>
    <property type="evidence" value="ECO:0007669"/>
    <property type="project" value="TreeGrafter"/>
</dbReference>
<reference evidence="4 5" key="1">
    <citation type="journal article" date="2012" name="Science">
        <title>Ecological populations of bacteria act as socially cohesive units of antibiotic production and resistance.</title>
        <authorList>
            <person name="Cordero O.X."/>
            <person name="Wildschutte H."/>
            <person name="Kirkup B."/>
            <person name="Proehl S."/>
            <person name="Ngo L."/>
            <person name="Hussain F."/>
            <person name="Le Roux F."/>
            <person name="Mincer T."/>
            <person name="Polz M.F."/>
        </authorList>
    </citation>
    <scope>NUCLEOTIDE SEQUENCE [LARGE SCALE GENOMIC DNA]</scope>
    <source>
        <strain evidence="4 5">FF-238</strain>
    </source>
</reference>
<feature type="chain" id="PRO_5009173558" evidence="2">
    <location>
        <begin position="33"/>
        <end position="358"/>
    </location>
</feature>
<protein>
    <submittedName>
        <fullName evidence="4">Efflux transporter periplasmic adaptor subunit</fullName>
    </submittedName>
</protein>
<dbReference type="Pfam" id="PF25917">
    <property type="entry name" value="BSH_RND"/>
    <property type="match status" value="1"/>
</dbReference>
<keyword evidence="5" id="KW-1185">Reference proteome</keyword>
<dbReference type="AlphaFoldDB" id="A0A1E5D3F0"/>
<dbReference type="Gene3D" id="2.40.420.20">
    <property type="match status" value="1"/>
</dbReference>
<accession>A0A1E5D3F0</accession>
<comment type="similarity">
    <text evidence="1">Belongs to the membrane fusion protein (MFP) (TC 8.A.1) family.</text>
</comment>
<keyword evidence="2" id="KW-0732">Signal</keyword>
<organism evidence="4 5">
    <name type="scientific">Vibrio genomosp. F6 str. FF-238</name>
    <dbReference type="NCBI Taxonomy" id="1191298"/>
    <lineage>
        <taxon>Bacteria</taxon>
        <taxon>Pseudomonadati</taxon>
        <taxon>Pseudomonadota</taxon>
        <taxon>Gammaproteobacteria</taxon>
        <taxon>Vibrionales</taxon>
        <taxon>Vibrionaceae</taxon>
        <taxon>Vibrio</taxon>
    </lineage>
</organism>
<name>A0A1E5D3F0_9VIBR</name>